<gene>
    <name evidence="1" type="ORF">PECUL_23A009315</name>
</gene>
<name>A0AAD1S6R0_PELCU</name>
<accession>A0AAD1S6R0</accession>
<dbReference type="EMBL" id="OW240916">
    <property type="protein sequence ID" value="CAH2292592.1"/>
    <property type="molecule type" value="Genomic_DNA"/>
</dbReference>
<protein>
    <submittedName>
        <fullName evidence="1">Uncharacterized protein</fullName>
    </submittedName>
</protein>
<reference evidence="1" key="1">
    <citation type="submission" date="2022-03" db="EMBL/GenBank/DDBJ databases">
        <authorList>
            <person name="Alioto T."/>
            <person name="Alioto T."/>
            <person name="Gomez Garrido J."/>
        </authorList>
    </citation>
    <scope>NUCLEOTIDE SEQUENCE</scope>
</reference>
<evidence type="ECO:0000313" key="2">
    <source>
        <dbReference type="Proteomes" id="UP001295444"/>
    </source>
</evidence>
<dbReference type="AlphaFoldDB" id="A0AAD1S6R0"/>
<evidence type="ECO:0000313" key="1">
    <source>
        <dbReference type="EMBL" id="CAH2292592.1"/>
    </source>
</evidence>
<organism evidence="1 2">
    <name type="scientific">Pelobates cultripes</name>
    <name type="common">Western spadefoot toad</name>
    <dbReference type="NCBI Taxonomy" id="61616"/>
    <lineage>
        <taxon>Eukaryota</taxon>
        <taxon>Metazoa</taxon>
        <taxon>Chordata</taxon>
        <taxon>Craniata</taxon>
        <taxon>Vertebrata</taxon>
        <taxon>Euteleostomi</taxon>
        <taxon>Amphibia</taxon>
        <taxon>Batrachia</taxon>
        <taxon>Anura</taxon>
        <taxon>Pelobatoidea</taxon>
        <taxon>Pelobatidae</taxon>
        <taxon>Pelobates</taxon>
    </lineage>
</organism>
<sequence length="89" mass="10257">MIRSQQARAQVHELRTTKGTLTQFPEEIAEEFRMYYQSMYNIAPMAPDNHQEDRTAATTRYLQDLRPDALSLEEANAIEAPITTEEIQA</sequence>
<dbReference type="Proteomes" id="UP001295444">
    <property type="component" value="Chromosome 05"/>
</dbReference>
<keyword evidence="2" id="KW-1185">Reference proteome</keyword>
<proteinExistence type="predicted"/>